<dbReference type="Pfam" id="PF03330">
    <property type="entry name" value="DPBB_1"/>
    <property type="match status" value="1"/>
</dbReference>
<dbReference type="SUPFAM" id="SSF50685">
    <property type="entry name" value="Barwin-like endoglucanases"/>
    <property type="match status" value="1"/>
</dbReference>
<comment type="similarity">
    <text evidence="3 4">Belongs to the RlpA family.</text>
</comment>
<dbReference type="Gene3D" id="2.40.40.10">
    <property type="entry name" value="RlpA-like domain"/>
    <property type="match status" value="1"/>
</dbReference>
<dbReference type="CDD" id="cd22268">
    <property type="entry name" value="DPBB_RlpA-like"/>
    <property type="match status" value="1"/>
</dbReference>
<keyword evidence="2 3" id="KW-0961">Cell wall biogenesis/degradation</keyword>
<proteinExistence type="inferred from homology"/>
<evidence type="ECO:0000256" key="1">
    <source>
        <dbReference type="ARBA" id="ARBA00023239"/>
    </source>
</evidence>
<feature type="signal peptide" evidence="3">
    <location>
        <begin position="1"/>
        <end position="32"/>
    </location>
</feature>
<reference evidence="6 7" key="1">
    <citation type="submission" date="2020-07" db="EMBL/GenBank/DDBJ databases">
        <authorList>
            <person name="Li M."/>
        </authorList>
    </citation>
    <scope>NUCLEOTIDE SEQUENCE [LARGE SCALE GENOMIC DNA]</scope>
    <source>
        <strain evidence="6 7">DSM 23284</strain>
    </source>
</reference>
<keyword evidence="7" id="KW-1185">Reference proteome</keyword>
<keyword evidence="3" id="KW-0732">Signal</keyword>
<dbReference type="GO" id="GO:0071555">
    <property type="term" value="P:cell wall organization"/>
    <property type="evidence" value="ECO:0007669"/>
    <property type="project" value="UniProtKB-KW"/>
</dbReference>
<evidence type="ECO:0000259" key="5">
    <source>
        <dbReference type="Pfam" id="PF03330"/>
    </source>
</evidence>
<name>A0A838XTQ8_9HYPH</name>
<dbReference type="InterPro" id="IPR012997">
    <property type="entry name" value="RplA"/>
</dbReference>
<evidence type="ECO:0000256" key="4">
    <source>
        <dbReference type="RuleBase" id="RU003495"/>
    </source>
</evidence>
<dbReference type="NCBIfam" id="TIGR00413">
    <property type="entry name" value="rlpA"/>
    <property type="match status" value="1"/>
</dbReference>
<sequence length="352" mass="36580" precursor="true">MPVGNTNGVTFPQNHRSTVAVLAVSALCLALAGCGTTSSSDKKVKFSEKKYGVPASPKVVADGKAVPKGGGRYMVGKPYKVAGKWYKPKANPNYKAVGLASWYGPTFHGRMTANGEIFDRNALTAAHTTMPLPSYARVTNLKNGRSLIVRVNDRGPFHGNRKIDLSERAATMLDYKSNGVAKVKIEYLGKARMDGRDHEYLMASYQGPGASQPGGTMPGTMLAMAEPKAAPALPAALVGPAPVPRVRPYEAVLAARVAFGRTVTAAFDPAVAYETTSQSVTVASAGDLAIPNAGTLAPAGAGHALPEVAPRTFVAGSAVSSFRAAPRIAGAYEAVMSVGGGAPLKLVALQDR</sequence>
<feature type="domain" description="RlpA-like protein double-psi beta-barrel" evidence="5">
    <location>
        <begin position="96"/>
        <end position="185"/>
    </location>
</feature>
<dbReference type="InterPro" id="IPR009009">
    <property type="entry name" value="RlpA-like_DPBB"/>
</dbReference>
<comment type="caution">
    <text evidence="6">The sequence shown here is derived from an EMBL/GenBank/DDBJ whole genome shotgun (WGS) entry which is preliminary data.</text>
</comment>
<dbReference type="InterPro" id="IPR034718">
    <property type="entry name" value="RlpA"/>
</dbReference>
<dbReference type="GO" id="GO:0008932">
    <property type="term" value="F:lytic endotransglycosylase activity"/>
    <property type="evidence" value="ECO:0007669"/>
    <property type="project" value="UniProtKB-UniRule"/>
</dbReference>
<dbReference type="PANTHER" id="PTHR34183:SF1">
    <property type="entry name" value="ENDOLYTIC PEPTIDOGLYCAN TRANSGLYCOSYLASE RLPA"/>
    <property type="match status" value="1"/>
</dbReference>
<dbReference type="AlphaFoldDB" id="A0A838XTQ8"/>
<dbReference type="PANTHER" id="PTHR34183">
    <property type="entry name" value="ENDOLYTIC PEPTIDOGLYCAN TRANSGLYCOSYLASE RLPA"/>
    <property type="match status" value="1"/>
</dbReference>
<evidence type="ECO:0000256" key="2">
    <source>
        <dbReference type="ARBA" id="ARBA00023316"/>
    </source>
</evidence>
<feature type="chain" id="PRO_5033194689" description="Endolytic peptidoglycan transglycosylase RlpA" evidence="3">
    <location>
        <begin position="33"/>
        <end position="352"/>
    </location>
</feature>
<dbReference type="EC" id="4.2.2.-" evidence="3"/>
<evidence type="ECO:0000313" key="7">
    <source>
        <dbReference type="Proteomes" id="UP000559404"/>
    </source>
</evidence>
<dbReference type="InterPro" id="IPR036908">
    <property type="entry name" value="RlpA-like_sf"/>
</dbReference>
<reference evidence="6 7" key="2">
    <citation type="submission" date="2020-08" db="EMBL/GenBank/DDBJ databases">
        <title>Stappia taiwanensis sp. nov., isolated from a coastal thermal spring.</title>
        <authorList>
            <person name="Kampfer P."/>
        </authorList>
    </citation>
    <scope>NUCLEOTIDE SEQUENCE [LARGE SCALE GENOMIC DNA]</scope>
    <source>
        <strain evidence="6 7">DSM 23284</strain>
    </source>
</reference>
<dbReference type="HAMAP" id="MF_02071">
    <property type="entry name" value="RlpA"/>
    <property type="match status" value="1"/>
</dbReference>
<dbReference type="GO" id="GO:0000270">
    <property type="term" value="P:peptidoglycan metabolic process"/>
    <property type="evidence" value="ECO:0007669"/>
    <property type="project" value="UniProtKB-UniRule"/>
</dbReference>
<dbReference type="Proteomes" id="UP000559404">
    <property type="component" value="Unassembled WGS sequence"/>
</dbReference>
<evidence type="ECO:0000313" key="6">
    <source>
        <dbReference type="EMBL" id="MBA4613127.1"/>
    </source>
</evidence>
<gene>
    <name evidence="3" type="primary">rlpA</name>
    <name evidence="6" type="ORF">H1W37_15815</name>
</gene>
<evidence type="ECO:0000256" key="3">
    <source>
        <dbReference type="HAMAP-Rule" id="MF_02071"/>
    </source>
</evidence>
<organism evidence="6 7">
    <name type="scientific">Stappia taiwanensis</name>
    <dbReference type="NCBI Taxonomy" id="992267"/>
    <lineage>
        <taxon>Bacteria</taxon>
        <taxon>Pseudomonadati</taxon>
        <taxon>Pseudomonadota</taxon>
        <taxon>Alphaproteobacteria</taxon>
        <taxon>Hyphomicrobiales</taxon>
        <taxon>Stappiaceae</taxon>
        <taxon>Stappia</taxon>
    </lineage>
</organism>
<keyword evidence="1 3" id="KW-0456">Lyase</keyword>
<comment type="function">
    <text evidence="3">Lytic transglycosylase with a strong preference for naked glycan strands that lack stem peptides.</text>
</comment>
<protein>
    <recommendedName>
        <fullName evidence="3">Endolytic peptidoglycan transglycosylase RlpA</fullName>
        <ecNumber evidence="3">4.2.2.-</ecNumber>
    </recommendedName>
</protein>
<accession>A0A838XTQ8</accession>
<dbReference type="EMBL" id="JACEON010000016">
    <property type="protein sequence ID" value="MBA4613127.1"/>
    <property type="molecule type" value="Genomic_DNA"/>
</dbReference>